<evidence type="ECO:0000313" key="2">
    <source>
        <dbReference type="EMBL" id="TYO96206.1"/>
    </source>
</evidence>
<accession>A0A5S4ZU40</accession>
<sequence length="863" mass="98656">MGINNKVSTGLKGFDQAIDMLRLGDNVVWQVDEVSDYRKIVEPYAVQARLDQRKLVYVRFGRHAPLLKESPEIKVYHLDAQKGFEGFATAVHSLVEQEGQETFYVFDCLSDLLEYWYSDLMISNFFKVSCPLLHEFDTLAYFAIKRNVHTYSTIACIRETTQLLLDLYHVKNKFYVHPLKVWKRYSPTMFFPHLIQDQEAVCITASSEAAELFSSINRVGERLDYWDVVFNKARFALTLGLEEQEKAKRLLMKLLIGSESRMFDLCDRYFTLRDILNIATRVVGSGFIGGKSVGMLLARKILEQEGHNRFTPFLEPHDSYYIGSDVYYTYLVQNGCWKLRTKQKTKEGFFKYAPELKQKILNGKFSEPIREEFMRMLEYFGQSPVIVRSSSLLEDNYGNTFAGKYESVFCVNQGTPEERFAAFEQAIRTVYASTMNEDALAYRMNRGLFDKDEQMAILVQRVSGDYHKERFFPHLAGVGNSSNLYVWDKSIDMNAGMLRLVFGLGTRAVERTTGDYAKIVCLDNPLRTPPVSCEDRKKYSQRYVDVLSLKKNTLTSQSWDEIVNDDLKADKNLFASWDYPTANRLRELGYTGNHLAYILDFYKLLKDTEFPDLMRDMLALLSRVYDYPVDIEFTVNFTADNRFKINLLQCRPLRTRGLGTAVQMPELVDERDCFFSTRGNFMGGNVRLPVDYVVYVNAQAYAERNEQSKWAVARQVGLLNTALKGKSVMLVGPGRWGTSTPSLGVPVHFSELCNMSVICEIAFCDAGFTPELSYGTHFFQNLVEAGIFYIAIFDGQEDVVFNPECILKKENMLAAILPQCKQSANVIHVAQTDGLVLFSDIVTQKVICKSNGSKRSITATGVN</sequence>
<dbReference type="GO" id="GO:0016301">
    <property type="term" value="F:kinase activity"/>
    <property type="evidence" value="ECO:0007669"/>
    <property type="project" value="UniProtKB-KW"/>
</dbReference>
<dbReference type="InterPro" id="IPR002192">
    <property type="entry name" value="PPDK_AMP/ATP-bd"/>
</dbReference>
<dbReference type="Pfam" id="PF01326">
    <property type="entry name" value="PPDK_N"/>
    <property type="match status" value="1"/>
</dbReference>
<protein>
    <submittedName>
        <fullName evidence="2">Pyruvate phosphate dikinase-like enzyme</fullName>
    </submittedName>
</protein>
<gene>
    <name evidence="2" type="ORF">LX24_01157</name>
</gene>
<evidence type="ECO:0000259" key="1">
    <source>
        <dbReference type="Pfam" id="PF01326"/>
    </source>
</evidence>
<organism evidence="2 3">
    <name type="scientific">Desulfallas thermosapovorans DSM 6562</name>
    <dbReference type="NCBI Taxonomy" id="1121431"/>
    <lineage>
        <taxon>Bacteria</taxon>
        <taxon>Bacillati</taxon>
        <taxon>Bacillota</taxon>
        <taxon>Clostridia</taxon>
        <taxon>Eubacteriales</taxon>
        <taxon>Desulfallaceae</taxon>
        <taxon>Desulfallas</taxon>
    </lineage>
</organism>
<feature type="domain" description="Pyruvate phosphate dikinase AMP/ATP-binding" evidence="1">
    <location>
        <begin position="288"/>
        <end position="670"/>
    </location>
</feature>
<comment type="caution">
    <text evidence="2">The sequence shown here is derived from an EMBL/GenBank/DDBJ whole genome shotgun (WGS) entry which is preliminary data.</text>
</comment>
<proteinExistence type="predicted"/>
<dbReference type="InterPro" id="IPR013815">
    <property type="entry name" value="ATP_grasp_subdomain_1"/>
</dbReference>
<keyword evidence="3" id="KW-1185">Reference proteome</keyword>
<dbReference type="Gene3D" id="3.30.1490.20">
    <property type="entry name" value="ATP-grasp fold, A domain"/>
    <property type="match status" value="1"/>
</dbReference>
<reference evidence="2 3" key="1">
    <citation type="submission" date="2019-07" db="EMBL/GenBank/DDBJ databases">
        <title>Genomic Encyclopedia of Type Strains, Phase I: the one thousand microbial genomes (KMG-I) project.</title>
        <authorList>
            <person name="Kyrpides N."/>
        </authorList>
    </citation>
    <scope>NUCLEOTIDE SEQUENCE [LARGE SCALE GENOMIC DNA]</scope>
    <source>
        <strain evidence="2 3">DSM 6562</strain>
    </source>
</reference>
<keyword evidence="2" id="KW-0670">Pyruvate</keyword>
<name>A0A5S4ZU40_9FIRM</name>
<dbReference type="Proteomes" id="UP000323166">
    <property type="component" value="Unassembled WGS sequence"/>
</dbReference>
<evidence type="ECO:0000313" key="3">
    <source>
        <dbReference type="Proteomes" id="UP000323166"/>
    </source>
</evidence>
<dbReference type="SUPFAM" id="SSF56059">
    <property type="entry name" value="Glutathione synthetase ATP-binding domain-like"/>
    <property type="match status" value="1"/>
</dbReference>
<keyword evidence="2" id="KW-0418">Kinase</keyword>
<dbReference type="EMBL" id="VNHM01000005">
    <property type="protein sequence ID" value="TYO96206.1"/>
    <property type="molecule type" value="Genomic_DNA"/>
</dbReference>
<dbReference type="AlphaFoldDB" id="A0A5S4ZU40"/>
<dbReference type="GO" id="GO:0005524">
    <property type="term" value="F:ATP binding"/>
    <property type="evidence" value="ECO:0007669"/>
    <property type="project" value="InterPro"/>
</dbReference>
<keyword evidence="2" id="KW-0808">Transferase</keyword>
<dbReference type="RefSeq" id="WP_166511189.1">
    <property type="nucleotide sequence ID" value="NZ_VNHM01000005.1"/>
</dbReference>